<accession>A0A2H3BC36</accession>
<name>A0A2H3BC36_9AGAR</name>
<evidence type="ECO:0000256" key="1">
    <source>
        <dbReference type="ARBA" id="ARBA00004141"/>
    </source>
</evidence>
<feature type="region of interest" description="Disordered" evidence="5">
    <location>
        <begin position="1"/>
        <end position="29"/>
    </location>
</feature>
<dbReference type="PANTHER" id="PTHR23507:SF1">
    <property type="entry name" value="FI18259P1-RELATED"/>
    <property type="match status" value="1"/>
</dbReference>
<dbReference type="GO" id="GO:0022857">
    <property type="term" value="F:transmembrane transporter activity"/>
    <property type="evidence" value="ECO:0007669"/>
    <property type="project" value="TreeGrafter"/>
</dbReference>
<keyword evidence="2 6" id="KW-0812">Transmembrane</keyword>
<evidence type="ECO:0000313" key="7">
    <source>
        <dbReference type="EMBL" id="PBK66474.1"/>
    </source>
</evidence>
<evidence type="ECO:0008006" key="9">
    <source>
        <dbReference type="Google" id="ProtNLM"/>
    </source>
</evidence>
<evidence type="ECO:0000313" key="8">
    <source>
        <dbReference type="Proteomes" id="UP000218334"/>
    </source>
</evidence>
<feature type="transmembrane region" description="Helical" evidence="6">
    <location>
        <begin position="204"/>
        <end position="227"/>
    </location>
</feature>
<feature type="transmembrane region" description="Helical" evidence="6">
    <location>
        <begin position="328"/>
        <end position="346"/>
    </location>
</feature>
<dbReference type="Gene3D" id="1.20.1250.20">
    <property type="entry name" value="MFS general substrate transporter like domains"/>
    <property type="match status" value="1"/>
</dbReference>
<organism evidence="7 8">
    <name type="scientific">Armillaria solidipes</name>
    <dbReference type="NCBI Taxonomy" id="1076256"/>
    <lineage>
        <taxon>Eukaryota</taxon>
        <taxon>Fungi</taxon>
        <taxon>Dikarya</taxon>
        <taxon>Basidiomycota</taxon>
        <taxon>Agaricomycotina</taxon>
        <taxon>Agaricomycetes</taxon>
        <taxon>Agaricomycetidae</taxon>
        <taxon>Agaricales</taxon>
        <taxon>Marasmiineae</taxon>
        <taxon>Physalacriaceae</taxon>
        <taxon>Armillaria</taxon>
    </lineage>
</organism>
<sequence>MSMQDTEVSPPADAATETSPLLPRAEVNDASSNNRTRNLCKLCLIASLYFLHREMYDQFISVYIILQQDINGQRPPSFRQYMDTLRVLLSLFTIGSWSHVADVWGRKPVMLISMIGTTISHLVFVQAEFIRKDFRVYVGSVALDCLFGGSIVSNGLLHTYIADCASPGSRFKLFSALKGFSMLFYFGGAELTMLPLILPAQEYFILLMIISSLVAVLNVVLIISLLPETLRSPARKLPILKAVISPATVFTQRPWVTLALLVYSLTPNFGVVKMWFGIIFSDGTFSWYSIFPHAASTFALLLLYPTVAILYQRKPRPLQSVLRFTRRLAYTCLSLDFFSTVTVISIAASNRIAHLVFAAISPFTVAIAPAIYSSVPSHSAVLFGSFSVIDALGDMFSVCGAFFISPLSDSFPRMCLS</sequence>
<keyword evidence="3 6" id="KW-1133">Transmembrane helix</keyword>
<gene>
    <name evidence="7" type="ORF">ARMSODRAFT_348112</name>
</gene>
<evidence type="ECO:0000256" key="5">
    <source>
        <dbReference type="SAM" id="MobiDB-lite"/>
    </source>
</evidence>
<proteinExistence type="predicted"/>
<dbReference type="Proteomes" id="UP000218334">
    <property type="component" value="Unassembled WGS sequence"/>
</dbReference>
<dbReference type="EMBL" id="KZ293440">
    <property type="protein sequence ID" value="PBK66474.1"/>
    <property type="molecule type" value="Genomic_DNA"/>
</dbReference>
<feature type="transmembrane region" description="Helical" evidence="6">
    <location>
        <begin position="352"/>
        <end position="373"/>
    </location>
</feature>
<dbReference type="SUPFAM" id="SSF103473">
    <property type="entry name" value="MFS general substrate transporter"/>
    <property type="match status" value="1"/>
</dbReference>
<evidence type="ECO:0000256" key="2">
    <source>
        <dbReference type="ARBA" id="ARBA00022692"/>
    </source>
</evidence>
<feature type="transmembrane region" description="Helical" evidence="6">
    <location>
        <begin position="179"/>
        <end position="198"/>
    </location>
</feature>
<keyword evidence="8" id="KW-1185">Reference proteome</keyword>
<comment type="subcellular location">
    <subcellularLocation>
        <location evidence="1">Membrane</location>
        <topology evidence="1">Multi-pass membrane protein</topology>
    </subcellularLocation>
</comment>
<evidence type="ECO:0000256" key="4">
    <source>
        <dbReference type="ARBA" id="ARBA00023136"/>
    </source>
</evidence>
<dbReference type="AlphaFoldDB" id="A0A2H3BC36"/>
<evidence type="ECO:0000256" key="6">
    <source>
        <dbReference type="SAM" id="Phobius"/>
    </source>
</evidence>
<dbReference type="PANTHER" id="PTHR23507">
    <property type="entry name" value="ZGC:174356"/>
    <property type="match status" value="1"/>
</dbReference>
<dbReference type="InterPro" id="IPR036259">
    <property type="entry name" value="MFS_trans_sf"/>
</dbReference>
<feature type="transmembrane region" description="Helical" evidence="6">
    <location>
        <begin position="380"/>
        <end position="404"/>
    </location>
</feature>
<feature type="transmembrane region" description="Helical" evidence="6">
    <location>
        <begin position="285"/>
        <end position="307"/>
    </location>
</feature>
<evidence type="ECO:0000256" key="3">
    <source>
        <dbReference type="ARBA" id="ARBA00022989"/>
    </source>
</evidence>
<keyword evidence="4 6" id="KW-0472">Membrane</keyword>
<reference evidence="8" key="1">
    <citation type="journal article" date="2017" name="Nat. Ecol. Evol.">
        <title>Genome expansion and lineage-specific genetic innovations in the forest pathogenic fungi Armillaria.</title>
        <authorList>
            <person name="Sipos G."/>
            <person name="Prasanna A.N."/>
            <person name="Walter M.C."/>
            <person name="O'Connor E."/>
            <person name="Balint B."/>
            <person name="Krizsan K."/>
            <person name="Kiss B."/>
            <person name="Hess J."/>
            <person name="Varga T."/>
            <person name="Slot J."/>
            <person name="Riley R."/>
            <person name="Boka B."/>
            <person name="Rigling D."/>
            <person name="Barry K."/>
            <person name="Lee J."/>
            <person name="Mihaltcheva S."/>
            <person name="LaButti K."/>
            <person name="Lipzen A."/>
            <person name="Waldron R."/>
            <person name="Moloney N.M."/>
            <person name="Sperisen C."/>
            <person name="Kredics L."/>
            <person name="Vagvoelgyi C."/>
            <person name="Patrignani A."/>
            <person name="Fitzpatrick D."/>
            <person name="Nagy I."/>
            <person name="Doyle S."/>
            <person name="Anderson J.B."/>
            <person name="Grigoriev I.V."/>
            <person name="Gueldener U."/>
            <person name="Muensterkoetter M."/>
            <person name="Nagy L.G."/>
        </authorList>
    </citation>
    <scope>NUCLEOTIDE SEQUENCE [LARGE SCALE GENOMIC DNA]</scope>
    <source>
        <strain evidence="8">28-4</strain>
    </source>
</reference>
<protein>
    <recommendedName>
        <fullName evidence="9">MFS general substrate transporter</fullName>
    </recommendedName>
</protein>
<dbReference type="GO" id="GO:0016020">
    <property type="term" value="C:membrane"/>
    <property type="evidence" value="ECO:0007669"/>
    <property type="project" value="UniProtKB-SubCell"/>
</dbReference>
<feature type="transmembrane region" description="Helical" evidence="6">
    <location>
        <begin position="107"/>
        <end position="125"/>
    </location>
</feature>